<reference evidence="1" key="1">
    <citation type="submission" date="2018-11" db="EMBL/GenBank/DDBJ databases">
        <authorList>
            <person name="Grassa J C."/>
        </authorList>
    </citation>
    <scope>NUCLEOTIDE SEQUENCE [LARGE SCALE GENOMIC DNA]</scope>
</reference>
<sequence length="171" mass="18599">MATDLANSLAMPGSVFTLIVFSHKVSVKLDDNNFLLWWPQVLSAIKGHRIILNYVSNSVQPPPKLIMDDDRAKIDVLETFAKAIDNRSIPSSSGRGQWNPYAVPPRFGGVNTTSPPILTGFGRGFSPNPSSAYSLSTRLVCQLCSRSGHVALRCSQSGHIYCYVGDAKSIC</sequence>
<dbReference type="AlphaFoldDB" id="A0A803QAR8"/>
<dbReference type="Gramene" id="evm.model.08.283">
    <property type="protein sequence ID" value="cds.evm.model.08.283"/>
    <property type="gene ID" value="evm.TU.08.283"/>
</dbReference>
<evidence type="ECO:0008006" key="3">
    <source>
        <dbReference type="Google" id="ProtNLM"/>
    </source>
</evidence>
<evidence type="ECO:0000313" key="2">
    <source>
        <dbReference type="Proteomes" id="UP000596661"/>
    </source>
</evidence>
<organism evidence="1 2">
    <name type="scientific">Cannabis sativa</name>
    <name type="common">Hemp</name>
    <name type="synonym">Marijuana</name>
    <dbReference type="NCBI Taxonomy" id="3483"/>
    <lineage>
        <taxon>Eukaryota</taxon>
        <taxon>Viridiplantae</taxon>
        <taxon>Streptophyta</taxon>
        <taxon>Embryophyta</taxon>
        <taxon>Tracheophyta</taxon>
        <taxon>Spermatophyta</taxon>
        <taxon>Magnoliopsida</taxon>
        <taxon>eudicotyledons</taxon>
        <taxon>Gunneridae</taxon>
        <taxon>Pentapetalae</taxon>
        <taxon>rosids</taxon>
        <taxon>fabids</taxon>
        <taxon>Rosales</taxon>
        <taxon>Cannabaceae</taxon>
        <taxon>Cannabis</taxon>
    </lineage>
</organism>
<proteinExistence type="predicted"/>
<accession>A0A803QAR8</accession>
<dbReference type="Proteomes" id="UP000596661">
    <property type="component" value="Chromosome 8"/>
</dbReference>
<protein>
    <recommendedName>
        <fullName evidence="3">CCHC-type domain-containing protein</fullName>
    </recommendedName>
</protein>
<dbReference type="EnsemblPlants" id="evm.model.08.283">
    <property type="protein sequence ID" value="cds.evm.model.08.283"/>
    <property type="gene ID" value="evm.TU.08.283"/>
</dbReference>
<keyword evidence="2" id="KW-1185">Reference proteome</keyword>
<dbReference type="EMBL" id="UZAU01000681">
    <property type="status" value="NOT_ANNOTATED_CDS"/>
    <property type="molecule type" value="Genomic_DNA"/>
</dbReference>
<name>A0A803QAR8_CANSA</name>
<reference evidence="1" key="2">
    <citation type="submission" date="2021-03" db="UniProtKB">
        <authorList>
            <consortium name="EnsemblPlants"/>
        </authorList>
    </citation>
    <scope>IDENTIFICATION</scope>
</reference>
<evidence type="ECO:0000313" key="1">
    <source>
        <dbReference type="EnsemblPlants" id="cds.evm.model.08.283"/>
    </source>
</evidence>